<dbReference type="SMART" id="SM00530">
    <property type="entry name" value="HTH_XRE"/>
    <property type="match status" value="1"/>
</dbReference>
<dbReference type="Pfam" id="PF01381">
    <property type="entry name" value="HTH_3"/>
    <property type="match status" value="1"/>
</dbReference>
<name>A0A3A3G5C0_9BURK</name>
<proteinExistence type="predicted"/>
<accession>A0A3A3G5C0</accession>
<comment type="caution">
    <text evidence="3">The sequence shown here is derived from an EMBL/GenBank/DDBJ whole genome shotgun (WGS) entry which is preliminary data.</text>
</comment>
<evidence type="ECO:0000256" key="1">
    <source>
        <dbReference type="SAM" id="MobiDB-lite"/>
    </source>
</evidence>
<dbReference type="SUPFAM" id="SSF47413">
    <property type="entry name" value="lambda repressor-like DNA-binding domains"/>
    <property type="match status" value="1"/>
</dbReference>
<feature type="domain" description="HTH cro/C1-type" evidence="2">
    <location>
        <begin position="17"/>
        <end position="71"/>
    </location>
</feature>
<dbReference type="RefSeq" id="WP_119786375.1">
    <property type="nucleotide sequence ID" value="NZ_QYUQ01000002.1"/>
</dbReference>
<dbReference type="CDD" id="cd00093">
    <property type="entry name" value="HTH_XRE"/>
    <property type="match status" value="1"/>
</dbReference>
<dbReference type="InterPro" id="IPR010982">
    <property type="entry name" value="Lambda_DNA-bd_dom_sf"/>
</dbReference>
<feature type="region of interest" description="Disordered" evidence="1">
    <location>
        <begin position="87"/>
        <end position="129"/>
    </location>
</feature>
<feature type="compositionally biased region" description="Polar residues" evidence="1">
    <location>
        <begin position="111"/>
        <end position="122"/>
    </location>
</feature>
<dbReference type="Proteomes" id="UP000266327">
    <property type="component" value="Unassembled WGS sequence"/>
</dbReference>
<dbReference type="EMBL" id="QYUQ01000002">
    <property type="protein sequence ID" value="RJG02875.1"/>
    <property type="molecule type" value="Genomic_DNA"/>
</dbReference>
<dbReference type="OrthoDB" id="8757559at2"/>
<keyword evidence="4" id="KW-1185">Reference proteome</keyword>
<dbReference type="Gene3D" id="1.10.260.40">
    <property type="entry name" value="lambda repressor-like DNA-binding domains"/>
    <property type="match status" value="1"/>
</dbReference>
<dbReference type="GO" id="GO:0003677">
    <property type="term" value="F:DNA binding"/>
    <property type="evidence" value="ECO:0007669"/>
    <property type="project" value="InterPro"/>
</dbReference>
<dbReference type="InterPro" id="IPR001387">
    <property type="entry name" value="Cro/C1-type_HTH"/>
</dbReference>
<dbReference type="PROSITE" id="PS50943">
    <property type="entry name" value="HTH_CROC1"/>
    <property type="match status" value="1"/>
</dbReference>
<protein>
    <submittedName>
        <fullName evidence="3">Helix-turn-helix domain-containing protein</fullName>
    </submittedName>
</protein>
<evidence type="ECO:0000259" key="2">
    <source>
        <dbReference type="PROSITE" id="PS50943"/>
    </source>
</evidence>
<organism evidence="3 4">
    <name type="scientific">Noviherbaspirillum sedimenti</name>
    <dbReference type="NCBI Taxonomy" id="2320865"/>
    <lineage>
        <taxon>Bacteria</taxon>
        <taxon>Pseudomonadati</taxon>
        <taxon>Pseudomonadota</taxon>
        <taxon>Betaproteobacteria</taxon>
        <taxon>Burkholderiales</taxon>
        <taxon>Oxalobacteraceae</taxon>
        <taxon>Noviherbaspirillum</taxon>
    </lineage>
</organism>
<evidence type="ECO:0000313" key="4">
    <source>
        <dbReference type="Proteomes" id="UP000266327"/>
    </source>
</evidence>
<reference evidence="4" key="1">
    <citation type="submission" date="2018-09" db="EMBL/GenBank/DDBJ databases">
        <authorList>
            <person name="Zhu H."/>
        </authorList>
    </citation>
    <scope>NUCLEOTIDE SEQUENCE [LARGE SCALE GENOMIC DNA]</scope>
    <source>
        <strain evidence="4">K1S02-23</strain>
    </source>
</reference>
<dbReference type="AlphaFoldDB" id="A0A3A3G5C0"/>
<evidence type="ECO:0000313" key="3">
    <source>
        <dbReference type="EMBL" id="RJG02875.1"/>
    </source>
</evidence>
<gene>
    <name evidence="3" type="ORF">D3878_15875</name>
</gene>
<sequence length="129" mass="14416">MLHAYPIRFPAQLRPHLRALRKMRGLTQTQLGEQVGVSQARIAEIEANPGVVNFEQMLQLFSTLGVTVSLQENASASRAFDFATDHSVKQAKENRAPASDDEADSFKTSKDVQSASRRNFSIRQKKGTW</sequence>